<organism evidence="4 5">
    <name type="scientific">Myceligenerans salitolerans</name>
    <dbReference type="NCBI Taxonomy" id="1230528"/>
    <lineage>
        <taxon>Bacteria</taxon>
        <taxon>Bacillati</taxon>
        <taxon>Actinomycetota</taxon>
        <taxon>Actinomycetes</taxon>
        <taxon>Micrococcales</taxon>
        <taxon>Promicromonosporaceae</taxon>
        <taxon>Myceligenerans</taxon>
    </lineage>
</organism>
<feature type="compositionally biased region" description="Gly residues" evidence="2">
    <location>
        <begin position="24"/>
        <end position="37"/>
    </location>
</feature>
<comment type="similarity">
    <text evidence="1">Belongs to the arsA ATPase family.</text>
</comment>
<dbReference type="RefSeq" id="WP_207275711.1">
    <property type="nucleotide sequence ID" value="NZ_JAFMPK010000044.1"/>
</dbReference>
<dbReference type="InterPro" id="IPR025723">
    <property type="entry name" value="ArsA/GET3_ATPase-like"/>
</dbReference>
<dbReference type="EMBL" id="JAFMPK010000044">
    <property type="protein sequence ID" value="MBO0609793.1"/>
    <property type="molecule type" value="Genomic_DNA"/>
</dbReference>
<accession>A0ABS3IBI4</accession>
<name>A0ABS3IBI4_9MICO</name>
<evidence type="ECO:0000259" key="3">
    <source>
        <dbReference type="Pfam" id="PF02374"/>
    </source>
</evidence>
<dbReference type="PANTHER" id="PTHR10803">
    <property type="entry name" value="ARSENICAL PUMP-DRIVING ATPASE ARSENITE-TRANSLOCATING ATPASE"/>
    <property type="match status" value="1"/>
</dbReference>
<feature type="compositionally biased region" description="Low complexity" evidence="2">
    <location>
        <begin position="14"/>
        <end position="23"/>
    </location>
</feature>
<dbReference type="NCBIfam" id="TIGR00345">
    <property type="entry name" value="GET3_arsA_TRC40"/>
    <property type="match status" value="1"/>
</dbReference>
<dbReference type="InterPro" id="IPR027417">
    <property type="entry name" value="P-loop_NTPase"/>
</dbReference>
<dbReference type="Proteomes" id="UP000664617">
    <property type="component" value="Unassembled WGS sequence"/>
</dbReference>
<evidence type="ECO:0000313" key="4">
    <source>
        <dbReference type="EMBL" id="MBO0609793.1"/>
    </source>
</evidence>
<dbReference type="InterPro" id="IPR016300">
    <property type="entry name" value="ATPase_ArsA/GET3"/>
</dbReference>
<feature type="domain" description="ArsA/GET3 Anion-transporting ATPase-like" evidence="3">
    <location>
        <begin position="48"/>
        <end position="368"/>
    </location>
</feature>
<sequence>MIRPSDGGTGGPAGSAPTSSPVPDGGGAGGLLRGPGGDALHDVASRARVLFAGGKGGVGKTTVASTLALAQARTGRRVLLVSTDPAHNLGHLWDRAVGDTPTRLTTPGGAGHVDGVEIDPGRTVERHLDEVGRTLRRLMPERLSGEVTRHLELARDAPGTHEAAVLERIADAVETGLAEYDLVVFDTAPSGHTARLMALPETMSAWTEGLLRRQERSARFGAALRGLAQDDTDDDGAGGLVGRRDPRAERDGEIRRVLLRRRTRFERLREVLTDPATTSFVLVLAAERLPVLETIALHEQLVTLGVDVGALVVNKRSPEAAGSLLRARRAREEDHLRTLDDALAAVPRAEADLLPHDVVGEEALARFAGL</sequence>
<dbReference type="SUPFAM" id="SSF52540">
    <property type="entry name" value="P-loop containing nucleoside triphosphate hydrolases"/>
    <property type="match status" value="1"/>
</dbReference>
<gene>
    <name evidence="4" type="ORF">J0911_12235</name>
</gene>
<comment type="caution">
    <text evidence="4">The sequence shown here is derived from an EMBL/GenBank/DDBJ whole genome shotgun (WGS) entry which is preliminary data.</text>
</comment>
<evidence type="ECO:0000256" key="1">
    <source>
        <dbReference type="ARBA" id="ARBA00011040"/>
    </source>
</evidence>
<keyword evidence="5" id="KW-1185">Reference proteome</keyword>
<dbReference type="Gene3D" id="3.40.50.300">
    <property type="entry name" value="P-loop containing nucleotide triphosphate hydrolases"/>
    <property type="match status" value="1"/>
</dbReference>
<evidence type="ECO:0000313" key="5">
    <source>
        <dbReference type="Proteomes" id="UP000664617"/>
    </source>
</evidence>
<protein>
    <submittedName>
        <fullName evidence="4">ArsA family ATPase</fullName>
    </submittedName>
</protein>
<evidence type="ECO:0000256" key="2">
    <source>
        <dbReference type="SAM" id="MobiDB-lite"/>
    </source>
</evidence>
<feature type="region of interest" description="Disordered" evidence="2">
    <location>
        <begin position="1"/>
        <end position="39"/>
    </location>
</feature>
<proteinExistence type="inferred from homology"/>
<dbReference type="CDD" id="cd02035">
    <property type="entry name" value="ArsA"/>
    <property type="match status" value="1"/>
</dbReference>
<reference evidence="5" key="2">
    <citation type="submission" date="2023-07" db="EMBL/GenBank/DDBJ databases">
        <title>Myceligenerans salitolerans sp. nov., a halotolerant actinomycete isolated from a salt lake in Xinjiang, China.</title>
        <authorList>
            <person name="Guan T."/>
        </authorList>
    </citation>
    <scope>NUCLEOTIDE SEQUENCE [LARGE SCALE GENOMIC DNA]</scope>
    <source>
        <strain evidence="5">XHU 5031</strain>
    </source>
</reference>
<reference evidence="4 5" key="1">
    <citation type="submission" date="2021-03" db="EMBL/GenBank/DDBJ databases">
        <authorList>
            <person name="Xin L."/>
        </authorList>
    </citation>
    <scope>NUCLEOTIDE SEQUENCE [LARGE SCALE GENOMIC DNA]</scope>
    <source>
        <strain evidence="4 5">XHU 5031</strain>
    </source>
</reference>
<dbReference type="PANTHER" id="PTHR10803:SF3">
    <property type="entry name" value="ATPASE GET3"/>
    <property type="match status" value="1"/>
</dbReference>
<dbReference type="Pfam" id="PF02374">
    <property type="entry name" value="ArsA_ATPase"/>
    <property type="match status" value="1"/>
</dbReference>